<evidence type="ECO:0000256" key="1">
    <source>
        <dbReference type="SAM" id="Phobius"/>
    </source>
</evidence>
<evidence type="ECO:0000313" key="3">
    <source>
        <dbReference type="EMBL" id="KDR79578.1"/>
    </source>
</evidence>
<keyword evidence="1" id="KW-0812">Transmembrane</keyword>
<feature type="transmembrane region" description="Helical" evidence="1">
    <location>
        <begin position="343"/>
        <end position="370"/>
    </location>
</feature>
<accession>A0A067TKT5</accession>
<evidence type="ECO:0000313" key="4">
    <source>
        <dbReference type="Proteomes" id="UP000027222"/>
    </source>
</evidence>
<keyword evidence="1" id="KW-1133">Transmembrane helix</keyword>
<feature type="transmembrane region" description="Helical" evidence="1">
    <location>
        <begin position="57"/>
        <end position="87"/>
    </location>
</feature>
<dbReference type="STRING" id="685588.A0A067TKT5"/>
<dbReference type="OrthoDB" id="4173905at2759"/>
<keyword evidence="1" id="KW-0472">Membrane</keyword>
<reference evidence="4" key="1">
    <citation type="journal article" date="2014" name="Proc. Natl. Acad. Sci. U.S.A.">
        <title>Extensive sampling of basidiomycete genomes demonstrates inadequacy of the white-rot/brown-rot paradigm for wood decay fungi.</title>
        <authorList>
            <person name="Riley R."/>
            <person name="Salamov A.A."/>
            <person name="Brown D.W."/>
            <person name="Nagy L.G."/>
            <person name="Floudas D."/>
            <person name="Held B.W."/>
            <person name="Levasseur A."/>
            <person name="Lombard V."/>
            <person name="Morin E."/>
            <person name="Otillar R."/>
            <person name="Lindquist E.A."/>
            <person name="Sun H."/>
            <person name="LaButti K.M."/>
            <person name="Schmutz J."/>
            <person name="Jabbour D."/>
            <person name="Luo H."/>
            <person name="Baker S.E."/>
            <person name="Pisabarro A.G."/>
            <person name="Walton J.D."/>
            <person name="Blanchette R.A."/>
            <person name="Henrissat B."/>
            <person name="Martin F."/>
            <person name="Cullen D."/>
            <person name="Hibbett D.S."/>
            <person name="Grigoriev I.V."/>
        </authorList>
    </citation>
    <scope>NUCLEOTIDE SEQUENCE [LARGE SCALE GENOMIC DNA]</scope>
    <source>
        <strain evidence="4">CBS 339.88</strain>
    </source>
</reference>
<dbReference type="Pfam" id="PF09995">
    <property type="entry name" value="MPAB_Lcp_cat"/>
    <property type="match status" value="1"/>
</dbReference>
<proteinExistence type="predicted"/>
<dbReference type="EMBL" id="KL142373">
    <property type="protein sequence ID" value="KDR79578.1"/>
    <property type="molecule type" value="Genomic_DNA"/>
</dbReference>
<dbReference type="PANTHER" id="PTHR36151">
    <property type="entry name" value="BLR2777 PROTEIN"/>
    <property type="match status" value="1"/>
</dbReference>
<dbReference type="GO" id="GO:0016491">
    <property type="term" value="F:oxidoreductase activity"/>
    <property type="evidence" value="ECO:0007669"/>
    <property type="project" value="InterPro"/>
</dbReference>
<protein>
    <recommendedName>
        <fullName evidence="2">ER-bound oxygenase mpaB/mpaB'/Rubber oxygenase catalytic domain-containing protein</fullName>
    </recommendedName>
</protein>
<dbReference type="Proteomes" id="UP000027222">
    <property type="component" value="Unassembled WGS sequence"/>
</dbReference>
<dbReference type="PANTHER" id="PTHR36151:SF3">
    <property type="entry name" value="ER-BOUND OXYGENASE MPAB_MPAB'_RUBBER OXYGENASE CATALYTIC DOMAIN-CONTAINING PROTEIN"/>
    <property type="match status" value="1"/>
</dbReference>
<evidence type="ECO:0000259" key="2">
    <source>
        <dbReference type="Pfam" id="PF09995"/>
    </source>
</evidence>
<feature type="domain" description="ER-bound oxygenase mpaB/mpaB'/Rubber oxygenase catalytic" evidence="2">
    <location>
        <begin position="116"/>
        <end position="340"/>
    </location>
</feature>
<dbReference type="AlphaFoldDB" id="A0A067TKT5"/>
<keyword evidence="4" id="KW-1185">Reference proteome</keyword>
<name>A0A067TKT5_GALM3</name>
<dbReference type="InterPro" id="IPR018713">
    <property type="entry name" value="MPAB/Lcp_cat_dom"/>
</dbReference>
<organism evidence="3 4">
    <name type="scientific">Galerina marginata (strain CBS 339.88)</name>
    <dbReference type="NCBI Taxonomy" id="685588"/>
    <lineage>
        <taxon>Eukaryota</taxon>
        <taxon>Fungi</taxon>
        <taxon>Dikarya</taxon>
        <taxon>Basidiomycota</taxon>
        <taxon>Agaricomycotina</taxon>
        <taxon>Agaricomycetes</taxon>
        <taxon>Agaricomycetidae</taxon>
        <taxon>Agaricales</taxon>
        <taxon>Agaricineae</taxon>
        <taxon>Strophariaceae</taxon>
        <taxon>Galerina</taxon>
    </lineage>
</organism>
<gene>
    <name evidence="3" type="ORF">GALMADRAFT_1245135</name>
</gene>
<dbReference type="HOGENOM" id="CLU_546340_0_0_1"/>
<sequence>MTSRPTISPKTSALFHAEAGDVSSHSFEKITPVTRSDGQGFFNLEPTSFDIRESFRLLGLLILLGPLAFDYLSFQACTIILVASYALPPLIRLRYPRFMEVNILDDLRINAGASLSLFASITALLLQSHNTSISIAVKFHSEFYSRPLTRLLRTYLYVEMALNGTSEEKEQTASWLRWMHRHIHGAITDEMREELEIPADVETYGYIDELKAYIMYTLTWATIAFQTRFGRPLSKRAKDTIVLEYTCAGLRIGVPEDLLSKDYDSFLVSFNRRLDILDAGYSLTRSIVENVEASVLSAKKNWITRILVRVALMIGHDLLPDRVREKYQLKILSTWWQRVIQKVLIAVLWVVYPMLMWLPLRGMICLLLVLEPPLRPLFMSSLQAIHSMDILADKPVYSKSNSQTEKSSEEVAYELPSYLLWLESGKDGRPYLQAALVRILAAQLRSAQAASLSRLSIGRLTPWIHLPGRLAALTVDTVRRSVLDTVSCWKTQIRERGRV</sequence>